<reference evidence="4" key="1">
    <citation type="journal article" date="2015" name="Nat. Plants">
        <title>Genome expansion of Arabis alpina linked with retrotransposition and reduced symmetric DNA methylation.</title>
        <authorList>
            <person name="Willing E.M."/>
            <person name="Rawat V."/>
            <person name="Mandakova T."/>
            <person name="Maumus F."/>
            <person name="James G.V."/>
            <person name="Nordstroem K.J."/>
            <person name="Becker C."/>
            <person name="Warthmann N."/>
            <person name="Chica C."/>
            <person name="Szarzynska B."/>
            <person name="Zytnicki M."/>
            <person name="Albani M.C."/>
            <person name="Kiefer C."/>
            <person name="Bergonzi S."/>
            <person name="Castaings L."/>
            <person name="Mateos J.L."/>
            <person name="Berns M.C."/>
            <person name="Bujdoso N."/>
            <person name="Piofczyk T."/>
            <person name="de Lorenzo L."/>
            <person name="Barrero-Sicilia C."/>
            <person name="Mateos I."/>
            <person name="Piednoel M."/>
            <person name="Hagmann J."/>
            <person name="Chen-Min-Tao R."/>
            <person name="Iglesias-Fernandez R."/>
            <person name="Schuster S.C."/>
            <person name="Alonso-Blanco C."/>
            <person name="Roudier F."/>
            <person name="Carbonero P."/>
            <person name="Paz-Ares J."/>
            <person name="Davis S.J."/>
            <person name="Pecinka A."/>
            <person name="Quesneville H."/>
            <person name="Colot V."/>
            <person name="Lysak M.A."/>
            <person name="Weigel D."/>
            <person name="Coupland G."/>
            <person name="Schneeberger K."/>
        </authorList>
    </citation>
    <scope>NUCLEOTIDE SEQUENCE [LARGE SCALE GENOMIC DNA]</scope>
    <source>
        <strain evidence="4">cv. Pajares</strain>
    </source>
</reference>
<feature type="compositionally biased region" description="Basic and acidic residues" evidence="1">
    <location>
        <begin position="39"/>
        <end position="52"/>
    </location>
</feature>
<name>A0A087GHJ3_ARAAL</name>
<evidence type="ECO:0000256" key="1">
    <source>
        <dbReference type="SAM" id="MobiDB-lite"/>
    </source>
</evidence>
<dbReference type="EMBL" id="CM002875">
    <property type="protein sequence ID" value="KFK29345.1"/>
    <property type="molecule type" value="Genomic_DNA"/>
</dbReference>
<protein>
    <submittedName>
        <fullName evidence="3">Uncharacterized protein</fullName>
    </submittedName>
</protein>
<feature type="transmembrane region" description="Helical" evidence="2">
    <location>
        <begin position="287"/>
        <end position="307"/>
    </location>
</feature>
<dbReference type="AlphaFoldDB" id="A0A087GHJ3"/>
<proteinExistence type="predicted"/>
<sequence>MSPNHPQDEQNIEQPDDIMDDTNHPLSSNVEQNVEEEIEVQKEQSSSKDPSQKKQNANDNAKDKQVDASSDMPSFNLFFTPPEEETRDATSPTVMEDVDKSGKNPPRPTVAKDVGKNVKKRGKDGEFKVPMKKRRFDSKKPSPKLTGKDDGVLQDKHQFLRRSARDIVPSGPAKTPYKAPRNPTLVVTPDQHPIYHPFLSPHHKSKKLDEWKASENSSLIRIGITEVDRDFFTSLENMDEQIKMEHVDAILLLLAMRREKDAVQKALVWYGHQPEEARDQNLRMREFIGYSGLHFVSCATLGSYISFPTFCFSGRRKGC</sequence>
<feature type="compositionally biased region" description="Acidic residues" evidence="1">
    <location>
        <begin position="10"/>
        <end position="20"/>
    </location>
</feature>
<accession>A0A087GHJ3</accession>
<dbReference type="Proteomes" id="UP000029120">
    <property type="component" value="Chromosome 7"/>
</dbReference>
<keyword evidence="2" id="KW-0472">Membrane</keyword>
<evidence type="ECO:0000313" key="4">
    <source>
        <dbReference type="Proteomes" id="UP000029120"/>
    </source>
</evidence>
<dbReference type="Gramene" id="KFK29345">
    <property type="protein sequence ID" value="KFK29345"/>
    <property type="gene ID" value="AALP_AA7G121700"/>
</dbReference>
<organism evidence="3 4">
    <name type="scientific">Arabis alpina</name>
    <name type="common">Alpine rock-cress</name>
    <dbReference type="NCBI Taxonomy" id="50452"/>
    <lineage>
        <taxon>Eukaryota</taxon>
        <taxon>Viridiplantae</taxon>
        <taxon>Streptophyta</taxon>
        <taxon>Embryophyta</taxon>
        <taxon>Tracheophyta</taxon>
        <taxon>Spermatophyta</taxon>
        <taxon>Magnoliopsida</taxon>
        <taxon>eudicotyledons</taxon>
        <taxon>Gunneridae</taxon>
        <taxon>Pentapetalae</taxon>
        <taxon>rosids</taxon>
        <taxon>malvids</taxon>
        <taxon>Brassicales</taxon>
        <taxon>Brassicaceae</taxon>
        <taxon>Arabideae</taxon>
        <taxon>Arabis</taxon>
    </lineage>
</organism>
<feature type="region of interest" description="Disordered" evidence="1">
    <location>
        <begin position="1"/>
        <end position="150"/>
    </location>
</feature>
<gene>
    <name evidence="3" type="ordered locus">AALP_Aa7g121700</name>
</gene>
<keyword evidence="2" id="KW-0812">Transmembrane</keyword>
<evidence type="ECO:0000313" key="3">
    <source>
        <dbReference type="EMBL" id="KFK29345.1"/>
    </source>
</evidence>
<keyword evidence="4" id="KW-1185">Reference proteome</keyword>
<keyword evidence="2" id="KW-1133">Transmembrane helix</keyword>
<evidence type="ECO:0000256" key="2">
    <source>
        <dbReference type="SAM" id="Phobius"/>
    </source>
</evidence>